<dbReference type="SUPFAM" id="SSF52283">
    <property type="entry name" value="Formate/glycerate dehydrogenase catalytic domain-like"/>
    <property type="match status" value="1"/>
</dbReference>
<sequence>MALVRKRLDVVVFDDDVARIEHGAVVLVTKEIKVDVERLPKSVRLIAEAGTGTDNIDATAAARRGIAVCNAPEYSTDGVAALVVAYASAAAVGLCERHAALRKGDRRDFNRDFSGLTTFPTMFELRGKTIGLIGGTGSIGRAVARACRALGMRATCHSRSARDEEGLWEAVSLETLLRTSDFVSVHCPLTEETRGMIDADALAMMKPTARLINTARGAVVNERDLIVALREKRIAGAMLDVQENEPPSDDSPLYTLENVYLTPHIGWKRVETRQRLVDMVAANVEAFLRGEPINVISPA</sequence>
<evidence type="ECO:0000256" key="2">
    <source>
        <dbReference type="ARBA" id="ARBA00023002"/>
    </source>
</evidence>
<comment type="similarity">
    <text evidence="1 4">Belongs to the D-isomer specific 2-hydroxyacid dehydrogenase family.</text>
</comment>
<dbReference type="PROSITE" id="PS00670">
    <property type="entry name" value="D_2_HYDROXYACID_DH_2"/>
    <property type="match status" value="1"/>
</dbReference>
<dbReference type="PROSITE" id="PS00671">
    <property type="entry name" value="D_2_HYDROXYACID_DH_3"/>
    <property type="match status" value="1"/>
</dbReference>
<dbReference type="STRING" id="436017.A4S901"/>
<dbReference type="KEGG" id="olu:OSTLU_13344"/>
<keyword evidence="8" id="KW-1185">Reference proteome</keyword>
<dbReference type="EMBL" id="CP000596">
    <property type="protein sequence ID" value="ABP00274.1"/>
    <property type="molecule type" value="Genomic_DNA"/>
</dbReference>
<evidence type="ECO:0000256" key="1">
    <source>
        <dbReference type="ARBA" id="ARBA00005854"/>
    </source>
</evidence>
<dbReference type="InterPro" id="IPR036291">
    <property type="entry name" value="NAD(P)-bd_dom_sf"/>
</dbReference>
<gene>
    <name evidence="7" type="ORF">OSTLU_13344</name>
</gene>
<feature type="domain" description="D-isomer specific 2-hydroxyacid dehydrogenase NAD-binding" evidence="6">
    <location>
        <begin position="118"/>
        <end position="266"/>
    </location>
</feature>
<dbReference type="Proteomes" id="UP000001568">
    <property type="component" value="Chromosome 16"/>
</dbReference>
<keyword evidence="3" id="KW-0520">NAD</keyword>
<evidence type="ECO:0000259" key="5">
    <source>
        <dbReference type="Pfam" id="PF00389"/>
    </source>
</evidence>
<dbReference type="InterPro" id="IPR029753">
    <property type="entry name" value="D-isomer_DH_CS"/>
</dbReference>
<dbReference type="GeneID" id="5005876"/>
<dbReference type="RefSeq" id="XP_001421980.1">
    <property type="nucleotide sequence ID" value="XM_001421943.1"/>
</dbReference>
<name>A4S901_OSTLU</name>
<feature type="domain" description="D-isomer specific 2-hydroxyacid dehydrogenase catalytic" evidence="5">
    <location>
        <begin position="22"/>
        <end position="293"/>
    </location>
</feature>
<dbReference type="PANTHER" id="PTHR43761:SF1">
    <property type="entry name" value="D-ISOMER SPECIFIC 2-HYDROXYACID DEHYDROGENASE CATALYTIC DOMAIN-CONTAINING PROTEIN-RELATED"/>
    <property type="match status" value="1"/>
</dbReference>
<dbReference type="eggNOG" id="KOG0069">
    <property type="taxonomic scope" value="Eukaryota"/>
</dbReference>
<dbReference type="OrthoDB" id="9991913at2759"/>
<evidence type="ECO:0000259" key="6">
    <source>
        <dbReference type="Pfam" id="PF02826"/>
    </source>
</evidence>
<dbReference type="AlphaFoldDB" id="A4S901"/>
<organism evidence="7 8">
    <name type="scientific">Ostreococcus lucimarinus (strain CCE9901)</name>
    <dbReference type="NCBI Taxonomy" id="436017"/>
    <lineage>
        <taxon>Eukaryota</taxon>
        <taxon>Viridiplantae</taxon>
        <taxon>Chlorophyta</taxon>
        <taxon>Mamiellophyceae</taxon>
        <taxon>Mamiellales</taxon>
        <taxon>Bathycoccaceae</taxon>
        <taxon>Ostreococcus</taxon>
    </lineage>
</organism>
<evidence type="ECO:0008006" key="9">
    <source>
        <dbReference type="Google" id="ProtNLM"/>
    </source>
</evidence>
<keyword evidence="2 4" id="KW-0560">Oxidoreductase</keyword>
<dbReference type="GO" id="GO:0016616">
    <property type="term" value="F:oxidoreductase activity, acting on the CH-OH group of donors, NAD or NADP as acceptor"/>
    <property type="evidence" value="ECO:0007669"/>
    <property type="project" value="InterPro"/>
</dbReference>
<reference evidence="7 8" key="1">
    <citation type="journal article" date="2007" name="Proc. Natl. Acad. Sci. U.S.A.">
        <title>The tiny eukaryote Ostreococcus provides genomic insights into the paradox of plankton speciation.</title>
        <authorList>
            <person name="Palenik B."/>
            <person name="Grimwood J."/>
            <person name="Aerts A."/>
            <person name="Rouze P."/>
            <person name="Salamov A."/>
            <person name="Putnam N."/>
            <person name="Dupont C."/>
            <person name="Jorgensen R."/>
            <person name="Derelle E."/>
            <person name="Rombauts S."/>
            <person name="Zhou K."/>
            <person name="Otillar R."/>
            <person name="Merchant S.S."/>
            <person name="Podell S."/>
            <person name="Gaasterland T."/>
            <person name="Napoli C."/>
            <person name="Gendler K."/>
            <person name="Manuell A."/>
            <person name="Tai V."/>
            <person name="Vallon O."/>
            <person name="Piganeau G."/>
            <person name="Jancek S."/>
            <person name="Heijde M."/>
            <person name="Jabbari K."/>
            <person name="Bowler C."/>
            <person name="Lohr M."/>
            <person name="Robbens S."/>
            <person name="Werner G."/>
            <person name="Dubchak I."/>
            <person name="Pazour G.J."/>
            <person name="Ren Q."/>
            <person name="Paulsen I."/>
            <person name="Delwiche C."/>
            <person name="Schmutz J."/>
            <person name="Rokhsar D."/>
            <person name="Van de Peer Y."/>
            <person name="Moreau H."/>
            <person name="Grigoriev I.V."/>
        </authorList>
    </citation>
    <scope>NUCLEOTIDE SEQUENCE [LARGE SCALE GENOMIC DNA]</scope>
    <source>
        <strain evidence="7 8">CCE9901</strain>
    </source>
</reference>
<dbReference type="SUPFAM" id="SSF51735">
    <property type="entry name" value="NAD(P)-binding Rossmann-fold domains"/>
    <property type="match status" value="1"/>
</dbReference>
<evidence type="ECO:0000313" key="8">
    <source>
        <dbReference type="Proteomes" id="UP000001568"/>
    </source>
</evidence>
<dbReference type="Pfam" id="PF00389">
    <property type="entry name" value="2-Hacid_dh"/>
    <property type="match status" value="1"/>
</dbReference>
<dbReference type="GO" id="GO:0051287">
    <property type="term" value="F:NAD binding"/>
    <property type="evidence" value="ECO:0007669"/>
    <property type="project" value="InterPro"/>
</dbReference>
<dbReference type="HOGENOM" id="CLU_019796_1_4_1"/>
<evidence type="ECO:0000313" key="7">
    <source>
        <dbReference type="EMBL" id="ABP00274.1"/>
    </source>
</evidence>
<protein>
    <recommendedName>
        <fullName evidence="9">D-isomer specific 2-hydroxyacid dehydrogenase NAD-binding domain-containing protein</fullName>
    </recommendedName>
</protein>
<dbReference type="PANTHER" id="PTHR43761">
    <property type="entry name" value="D-ISOMER SPECIFIC 2-HYDROXYACID DEHYDROGENASE FAMILY PROTEIN (AFU_ORTHOLOGUE AFUA_1G13630)"/>
    <property type="match status" value="1"/>
</dbReference>
<dbReference type="OMA" id="HAYGNVG"/>
<accession>A4S901</accession>
<proteinExistence type="inferred from homology"/>
<dbReference type="Gene3D" id="3.40.50.720">
    <property type="entry name" value="NAD(P)-binding Rossmann-like Domain"/>
    <property type="match status" value="2"/>
</dbReference>
<dbReference type="Gramene" id="ABP00274">
    <property type="protein sequence ID" value="ABP00274"/>
    <property type="gene ID" value="OSTLU_13344"/>
</dbReference>
<dbReference type="InterPro" id="IPR006140">
    <property type="entry name" value="D-isomer_DH_NAD-bd"/>
</dbReference>
<dbReference type="InterPro" id="IPR050418">
    <property type="entry name" value="D-iso_2-hydroxyacid_DH_PdxB"/>
</dbReference>
<dbReference type="InterPro" id="IPR006139">
    <property type="entry name" value="D-isomer_2_OHA_DH_cat_dom"/>
</dbReference>
<evidence type="ECO:0000256" key="3">
    <source>
        <dbReference type="ARBA" id="ARBA00023027"/>
    </source>
</evidence>
<evidence type="ECO:0000256" key="4">
    <source>
        <dbReference type="RuleBase" id="RU003719"/>
    </source>
</evidence>
<dbReference type="Pfam" id="PF02826">
    <property type="entry name" value="2-Hacid_dh_C"/>
    <property type="match status" value="1"/>
</dbReference>